<keyword evidence="5" id="KW-1185">Reference proteome</keyword>
<dbReference type="PANTHER" id="PTHR46268:SF6">
    <property type="entry name" value="UNIVERSAL STRESS PROTEIN UP12"/>
    <property type="match status" value="1"/>
</dbReference>
<dbReference type="InterPro" id="IPR006015">
    <property type="entry name" value="Universal_stress_UspA"/>
</dbReference>
<name>A0A4S4NE99_9RHOB</name>
<dbReference type="Pfam" id="PF00582">
    <property type="entry name" value="Usp"/>
    <property type="match status" value="1"/>
</dbReference>
<evidence type="ECO:0000256" key="1">
    <source>
        <dbReference type="ARBA" id="ARBA00008791"/>
    </source>
</evidence>
<organism evidence="4 5">
    <name type="scientific">Aliishimia ponticola</name>
    <dbReference type="NCBI Taxonomy" id="2499833"/>
    <lineage>
        <taxon>Bacteria</taxon>
        <taxon>Pseudomonadati</taxon>
        <taxon>Pseudomonadota</taxon>
        <taxon>Alphaproteobacteria</taxon>
        <taxon>Rhodobacterales</taxon>
        <taxon>Paracoccaceae</taxon>
        <taxon>Aliishimia</taxon>
    </lineage>
</organism>
<dbReference type="InterPro" id="IPR006016">
    <property type="entry name" value="UspA"/>
</dbReference>
<accession>A0A4S4NE99</accession>
<dbReference type="OrthoDB" id="9792500at2"/>
<dbReference type="PANTHER" id="PTHR46268">
    <property type="entry name" value="STRESS RESPONSE PROTEIN NHAX"/>
    <property type="match status" value="1"/>
</dbReference>
<dbReference type="Proteomes" id="UP000306602">
    <property type="component" value="Unassembled WGS sequence"/>
</dbReference>
<dbReference type="PIRSF" id="PIRSF006276">
    <property type="entry name" value="UspA"/>
    <property type="match status" value="1"/>
</dbReference>
<comment type="subcellular location">
    <subcellularLocation>
        <location evidence="2">Cytoplasm</location>
    </subcellularLocation>
</comment>
<comment type="caution">
    <text evidence="4">The sequence shown here is derived from an EMBL/GenBank/DDBJ whole genome shotgun (WGS) entry which is preliminary data.</text>
</comment>
<dbReference type="Gene3D" id="3.40.50.620">
    <property type="entry name" value="HUPs"/>
    <property type="match status" value="1"/>
</dbReference>
<dbReference type="EMBL" id="SRKY01000006">
    <property type="protein sequence ID" value="THH34370.1"/>
    <property type="molecule type" value="Genomic_DNA"/>
</dbReference>
<dbReference type="RefSeq" id="WP_136464499.1">
    <property type="nucleotide sequence ID" value="NZ_SRKY01000006.1"/>
</dbReference>
<protein>
    <recommendedName>
        <fullName evidence="2">Universal stress protein</fullName>
    </recommendedName>
</protein>
<evidence type="ECO:0000313" key="4">
    <source>
        <dbReference type="EMBL" id="THH34370.1"/>
    </source>
</evidence>
<evidence type="ECO:0000259" key="3">
    <source>
        <dbReference type="Pfam" id="PF00582"/>
    </source>
</evidence>
<dbReference type="CDD" id="cd00293">
    <property type="entry name" value="USP-like"/>
    <property type="match status" value="1"/>
</dbReference>
<dbReference type="GO" id="GO:0005737">
    <property type="term" value="C:cytoplasm"/>
    <property type="evidence" value="ECO:0007669"/>
    <property type="project" value="UniProtKB-SubCell"/>
</dbReference>
<evidence type="ECO:0000313" key="5">
    <source>
        <dbReference type="Proteomes" id="UP000306602"/>
    </source>
</evidence>
<dbReference type="InterPro" id="IPR014729">
    <property type="entry name" value="Rossmann-like_a/b/a_fold"/>
</dbReference>
<sequence>MTQRILCAVDLTHDKDARAILKEAGRLARMENARLSVATVLPDYGSSFVGSFFKDGTMKGAAEAASKALHEMTEEVLPDFKQVQCIVAIGTAYEEVLQAAEKISADLIIVGAHKPDFADRVIGPNAARVARYAKTSVLVLRL</sequence>
<evidence type="ECO:0000256" key="2">
    <source>
        <dbReference type="PIRNR" id="PIRNR006276"/>
    </source>
</evidence>
<proteinExistence type="inferred from homology"/>
<dbReference type="AlphaFoldDB" id="A0A4S4NE99"/>
<gene>
    <name evidence="4" type="ORF">E4Z66_18180</name>
</gene>
<reference evidence="4 5" key="1">
    <citation type="submission" date="2019-04" db="EMBL/GenBank/DDBJ databases">
        <title>Shimia ponticola sp. nov., isolated from seawater.</title>
        <authorList>
            <person name="Kim Y.-O."/>
            <person name="Yoon J.-H."/>
        </authorList>
    </citation>
    <scope>NUCLEOTIDE SEQUENCE [LARGE SCALE GENOMIC DNA]</scope>
    <source>
        <strain evidence="4 5">MYP11</strain>
    </source>
</reference>
<keyword evidence="2" id="KW-0963">Cytoplasm</keyword>
<dbReference type="SUPFAM" id="SSF52402">
    <property type="entry name" value="Adenine nucleotide alpha hydrolases-like"/>
    <property type="match status" value="1"/>
</dbReference>
<feature type="domain" description="UspA" evidence="3">
    <location>
        <begin position="1"/>
        <end position="141"/>
    </location>
</feature>
<comment type="similarity">
    <text evidence="1 2">Belongs to the universal stress protein A family.</text>
</comment>